<evidence type="ECO:0000313" key="1">
    <source>
        <dbReference type="EMBL" id="RAV23434.1"/>
    </source>
</evidence>
<dbReference type="Pfam" id="PF09855">
    <property type="entry name" value="Zn_ribbon_13"/>
    <property type="match status" value="1"/>
</dbReference>
<dbReference type="OrthoDB" id="6293663at2"/>
<gene>
    <name evidence="1" type="ORF">DQG23_01060</name>
</gene>
<sequence>MSLEEMITNRFTCSKCRQNECKIKEVAMSGTGISKIFDIEHNHYIFVSCMNCGYVEVYDPDIWYGKKTGKLGTVMDVLFGR</sequence>
<dbReference type="Proteomes" id="UP000250369">
    <property type="component" value="Unassembled WGS sequence"/>
</dbReference>
<protein>
    <recommendedName>
        <fullName evidence="3">Nucleic acid-binding protein</fullName>
    </recommendedName>
</protein>
<evidence type="ECO:0008006" key="3">
    <source>
        <dbReference type="Google" id="ProtNLM"/>
    </source>
</evidence>
<dbReference type="AlphaFoldDB" id="A0A329MVZ4"/>
<organism evidence="1 2">
    <name type="scientific">Paenibacillus contaminans</name>
    <dbReference type="NCBI Taxonomy" id="450362"/>
    <lineage>
        <taxon>Bacteria</taxon>
        <taxon>Bacillati</taxon>
        <taxon>Bacillota</taxon>
        <taxon>Bacilli</taxon>
        <taxon>Bacillales</taxon>
        <taxon>Paenibacillaceae</taxon>
        <taxon>Paenibacillus</taxon>
    </lineage>
</organism>
<accession>A0A329MVZ4</accession>
<dbReference type="InterPro" id="IPR018652">
    <property type="entry name" value="DUF2082_NA-bd_Znr"/>
</dbReference>
<comment type="caution">
    <text evidence="1">The sequence shown here is derived from an EMBL/GenBank/DDBJ whole genome shotgun (WGS) entry which is preliminary data.</text>
</comment>
<keyword evidence="2" id="KW-1185">Reference proteome</keyword>
<name>A0A329MVZ4_9BACL</name>
<evidence type="ECO:0000313" key="2">
    <source>
        <dbReference type="Proteomes" id="UP000250369"/>
    </source>
</evidence>
<reference evidence="1 2" key="1">
    <citation type="journal article" date="2009" name="Int. J. Syst. Evol. Microbiol.">
        <title>Paenibacillus contaminans sp. nov., isolated from a contaminated laboratory plate.</title>
        <authorList>
            <person name="Chou J.H."/>
            <person name="Lee J.H."/>
            <person name="Lin M.C."/>
            <person name="Chang P.S."/>
            <person name="Arun A.B."/>
            <person name="Young C.C."/>
            <person name="Chen W.M."/>
        </authorList>
    </citation>
    <scope>NUCLEOTIDE SEQUENCE [LARGE SCALE GENOMIC DNA]</scope>
    <source>
        <strain evidence="1 2">CKOBP-6</strain>
    </source>
</reference>
<proteinExistence type="predicted"/>
<dbReference type="EMBL" id="QMFB01000001">
    <property type="protein sequence ID" value="RAV23434.1"/>
    <property type="molecule type" value="Genomic_DNA"/>
</dbReference>